<dbReference type="Proteomes" id="UP000269721">
    <property type="component" value="Unassembled WGS sequence"/>
</dbReference>
<feature type="non-terminal residue" evidence="2">
    <location>
        <position position="502"/>
    </location>
</feature>
<dbReference type="EMBL" id="ML000760">
    <property type="protein sequence ID" value="RKO83857.1"/>
    <property type="molecule type" value="Genomic_DNA"/>
</dbReference>
<evidence type="ECO:0000256" key="1">
    <source>
        <dbReference type="SAM" id="MobiDB-lite"/>
    </source>
</evidence>
<keyword evidence="3" id="KW-1185">Reference proteome</keyword>
<feature type="region of interest" description="Disordered" evidence="1">
    <location>
        <begin position="1"/>
        <end position="31"/>
    </location>
</feature>
<reference evidence="3" key="1">
    <citation type="journal article" date="2018" name="Nat. Microbiol.">
        <title>Leveraging single-cell genomics to expand the fungal tree of life.</title>
        <authorList>
            <person name="Ahrendt S.R."/>
            <person name="Quandt C.A."/>
            <person name="Ciobanu D."/>
            <person name="Clum A."/>
            <person name="Salamov A."/>
            <person name="Andreopoulos B."/>
            <person name="Cheng J.F."/>
            <person name="Woyke T."/>
            <person name="Pelin A."/>
            <person name="Henrissat B."/>
            <person name="Reynolds N.K."/>
            <person name="Benny G.L."/>
            <person name="Smith M.E."/>
            <person name="James T.Y."/>
            <person name="Grigoriev I.V."/>
        </authorList>
    </citation>
    <scope>NUCLEOTIDE SEQUENCE [LARGE SCALE GENOMIC DNA]</scope>
</reference>
<dbReference type="AlphaFoldDB" id="A0A4V1IPQ3"/>
<protein>
    <submittedName>
        <fullName evidence="2">Uncharacterized protein</fullName>
    </submittedName>
</protein>
<evidence type="ECO:0000313" key="2">
    <source>
        <dbReference type="EMBL" id="RKO83857.1"/>
    </source>
</evidence>
<gene>
    <name evidence="2" type="ORF">BDK51DRAFT_51560</name>
</gene>
<accession>A0A4V1IPQ3</accession>
<proteinExistence type="predicted"/>
<dbReference type="SUPFAM" id="SSF52047">
    <property type="entry name" value="RNI-like"/>
    <property type="match status" value="1"/>
</dbReference>
<evidence type="ECO:0000313" key="3">
    <source>
        <dbReference type="Proteomes" id="UP000269721"/>
    </source>
</evidence>
<dbReference type="InterPro" id="IPR032675">
    <property type="entry name" value="LRR_dom_sf"/>
</dbReference>
<sequence length="502" mass="55177">MTSPATASTSSATSTSTSTSKPGQFSSASPLRPSVDVPMIAVVGFLMHLLLPGQSLSSLQIDSAVRADAVAVDAKREGAGAVLASLDGDDCQRGEASGGSVDRWIALADSREKGSNCSDLRASAPVSRAWEPSASARIWTHGRSSHEGGAAEIHRLRPQEPWEAGGDRAHPRDPLQWLVTVDWHALKGSIMHVSPAVSTVAVFLTLCPHLVTLSVPTPFIDHRDCSKYHEHWDADAAEDVQLASTYDFDLTATLRLRLLGWLFTDFKFCTLLLRSAAWPRLDPASFRNLEVLEVLDTEADFLVAFLSEVRPPLRRPTLLCDLRSSAHEPLALLLSCPTITNLELVTDQVISNNAIALLEQHLPLDYLGLLDRRRNPRKPLPEGSFTSQALQNLKVVDLGYSVDIDDALLSCIAESCPRLESLAVQSFWRYRGKPHMLTFKKIAVIAEVKRGCPNLRHVDIGMEGDRERFEMAQLKPKTRQFLEDLGIDISLFASSLFHKVRA</sequence>
<dbReference type="Gene3D" id="3.80.10.10">
    <property type="entry name" value="Ribonuclease Inhibitor"/>
    <property type="match status" value="1"/>
</dbReference>
<organism evidence="2 3">
    <name type="scientific">Blyttiomyces helicus</name>
    <dbReference type="NCBI Taxonomy" id="388810"/>
    <lineage>
        <taxon>Eukaryota</taxon>
        <taxon>Fungi</taxon>
        <taxon>Fungi incertae sedis</taxon>
        <taxon>Chytridiomycota</taxon>
        <taxon>Chytridiomycota incertae sedis</taxon>
        <taxon>Chytridiomycetes</taxon>
        <taxon>Chytridiomycetes incertae sedis</taxon>
        <taxon>Blyttiomyces</taxon>
    </lineage>
</organism>
<name>A0A4V1IPQ3_9FUNG</name>
<feature type="compositionally biased region" description="Low complexity" evidence="1">
    <location>
        <begin position="1"/>
        <end position="20"/>
    </location>
</feature>